<reference evidence="1" key="1">
    <citation type="submission" date="2020-04" db="EMBL/GenBank/DDBJ databases">
        <authorList>
            <person name="Broberg M."/>
        </authorList>
    </citation>
    <scope>NUCLEOTIDE SEQUENCE</scope>
</reference>
<dbReference type="EMBL" id="CADEHS020000107">
    <property type="protein sequence ID" value="CAG9949752.1"/>
    <property type="molecule type" value="Genomic_DNA"/>
</dbReference>
<proteinExistence type="predicted"/>
<reference evidence="1" key="2">
    <citation type="submission" date="2021-10" db="EMBL/GenBank/DDBJ databases">
        <authorList>
            <person name="Piombo E."/>
        </authorList>
    </citation>
    <scope>NUCLEOTIDE SEQUENCE</scope>
</reference>
<name>A0ACA9U9Q3_BIOOC</name>
<organism evidence="1 2">
    <name type="scientific">Clonostachys rosea f. rosea IK726</name>
    <dbReference type="NCBI Taxonomy" id="1349383"/>
    <lineage>
        <taxon>Eukaryota</taxon>
        <taxon>Fungi</taxon>
        <taxon>Dikarya</taxon>
        <taxon>Ascomycota</taxon>
        <taxon>Pezizomycotina</taxon>
        <taxon>Sordariomycetes</taxon>
        <taxon>Hypocreomycetidae</taxon>
        <taxon>Hypocreales</taxon>
        <taxon>Bionectriaceae</taxon>
        <taxon>Clonostachys</taxon>
    </lineage>
</organism>
<evidence type="ECO:0000313" key="1">
    <source>
        <dbReference type="EMBL" id="CAG9949752.1"/>
    </source>
</evidence>
<keyword evidence="2" id="KW-1185">Reference proteome</keyword>
<protein>
    <submittedName>
        <fullName evidence="1">Uncharacterized protein</fullName>
    </submittedName>
</protein>
<accession>A0ACA9U9Q3</accession>
<comment type="caution">
    <text evidence="1">The sequence shown here is derived from an EMBL/GenBank/DDBJ whole genome shotgun (WGS) entry which is preliminary data.</text>
</comment>
<sequence length="188" mass="21409">MAPYTCLYCSASFVSNDLLARHFEEYRLSGKTPDVLLRDANGRNHSREASSFGSMPGYVNLPFYHMYEPASNNLNADVPCEEVCVICFKVFRWTSEYIRHAREHPNPSQTKRQYTEKICSELRGQSNKELEKALKKFMGPPMEPILGKRTWGAASLETDSAKDCREPNNDANGWYTNAPSDFEYSATV</sequence>
<dbReference type="Proteomes" id="UP000836387">
    <property type="component" value="Unassembled WGS sequence"/>
</dbReference>
<evidence type="ECO:0000313" key="2">
    <source>
        <dbReference type="Proteomes" id="UP000836387"/>
    </source>
</evidence>
<gene>
    <name evidence="1" type="ORF">CRV2_00019609</name>
</gene>